<dbReference type="EMBL" id="CVRI01000054">
    <property type="protein sequence ID" value="CRK99905.1"/>
    <property type="molecule type" value="Genomic_DNA"/>
</dbReference>
<dbReference type="Proteomes" id="UP000183832">
    <property type="component" value="Unassembled WGS sequence"/>
</dbReference>
<reference evidence="1 2" key="1">
    <citation type="submission" date="2015-04" db="EMBL/GenBank/DDBJ databases">
        <authorList>
            <person name="Syromyatnikov M.Y."/>
            <person name="Popov V.N."/>
        </authorList>
    </citation>
    <scope>NUCLEOTIDE SEQUENCE [LARGE SCALE GENOMIC DNA]</scope>
</reference>
<evidence type="ECO:0000313" key="2">
    <source>
        <dbReference type="Proteomes" id="UP000183832"/>
    </source>
</evidence>
<evidence type="ECO:0000313" key="1">
    <source>
        <dbReference type="EMBL" id="CRK99905.1"/>
    </source>
</evidence>
<accession>A0A1J1IN51</accession>
<gene>
    <name evidence="1" type="ORF">CLUMA_CG013208</name>
</gene>
<name>A0A1J1IN51_9DIPT</name>
<protein>
    <submittedName>
        <fullName evidence="1">CLUMA_CG013208, isoform A</fullName>
    </submittedName>
</protein>
<sequence length="92" mass="10672">MINVFAPESLIRLPDTVEICLLRRSRCSQQKLSLKNDVVKNRVSSDINLNFQYLKVNGIQNTLTVCAVIFDLELIVSNDLNIFRDCFKKRRN</sequence>
<keyword evidence="2" id="KW-1185">Reference proteome</keyword>
<organism evidence="1 2">
    <name type="scientific">Clunio marinus</name>
    <dbReference type="NCBI Taxonomy" id="568069"/>
    <lineage>
        <taxon>Eukaryota</taxon>
        <taxon>Metazoa</taxon>
        <taxon>Ecdysozoa</taxon>
        <taxon>Arthropoda</taxon>
        <taxon>Hexapoda</taxon>
        <taxon>Insecta</taxon>
        <taxon>Pterygota</taxon>
        <taxon>Neoptera</taxon>
        <taxon>Endopterygota</taxon>
        <taxon>Diptera</taxon>
        <taxon>Nematocera</taxon>
        <taxon>Chironomoidea</taxon>
        <taxon>Chironomidae</taxon>
        <taxon>Clunio</taxon>
    </lineage>
</organism>
<proteinExistence type="predicted"/>
<dbReference type="AlphaFoldDB" id="A0A1J1IN51"/>